<feature type="region of interest" description="Disordered" evidence="1">
    <location>
        <begin position="530"/>
        <end position="556"/>
    </location>
</feature>
<dbReference type="GO" id="GO:0005849">
    <property type="term" value="C:mRNA cleavage factor complex"/>
    <property type="evidence" value="ECO:0007669"/>
    <property type="project" value="TreeGrafter"/>
</dbReference>
<dbReference type="GO" id="GO:0031124">
    <property type="term" value="P:mRNA 3'-end processing"/>
    <property type="evidence" value="ECO:0007669"/>
    <property type="project" value="InterPro"/>
</dbReference>
<accession>A0A2G8JQK0</accession>
<reference evidence="2 3" key="1">
    <citation type="journal article" date="2017" name="PLoS Biol.">
        <title>The sea cucumber genome provides insights into morphological evolution and visceral regeneration.</title>
        <authorList>
            <person name="Zhang X."/>
            <person name="Sun L."/>
            <person name="Yuan J."/>
            <person name="Sun Y."/>
            <person name="Gao Y."/>
            <person name="Zhang L."/>
            <person name="Li S."/>
            <person name="Dai H."/>
            <person name="Hamel J.F."/>
            <person name="Liu C."/>
            <person name="Yu Y."/>
            <person name="Liu S."/>
            <person name="Lin W."/>
            <person name="Guo K."/>
            <person name="Jin S."/>
            <person name="Xu P."/>
            <person name="Storey K.B."/>
            <person name="Huan P."/>
            <person name="Zhang T."/>
            <person name="Zhou Y."/>
            <person name="Zhang J."/>
            <person name="Lin C."/>
            <person name="Li X."/>
            <person name="Xing L."/>
            <person name="Huo D."/>
            <person name="Sun M."/>
            <person name="Wang L."/>
            <person name="Mercier A."/>
            <person name="Li F."/>
            <person name="Yang H."/>
            <person name="Xiang J."/>
        </authorList>
    </citation>
    <scope>NUCLEOTIDE SEQUENCE [LARGE SCALE GENOMIC DNA]</scope>
    <source>
        <strain evidence="2">Shaxun</strain>
        <tissue evidence="2">Muscle</tissue>
    </source>
</reference>
<organism evidence="2 3">
    <name type="scientific">Stichopus japonicus</name>
    <name type="common">Sea cucumber</name>
    <dbReference type="NCBI Taxonomy" id="307972"/>
    <lineage>
        <taxon>Eukaryota</taxon>
        <taxon>Metazoa</taxon>
        <taxon>Echinodermata</taxon>
        <taxon>Eleutherozoa</taxon>
        <taxon>Echinozoa</taxon>
        <taxon>Holothuroidea</taxon>
        <taxon>Aspidochirotacea</taxon>
        <taxon>Aspidochirotida</taxon>
        <taxon>Stichopodidae</taxon>
        <taxon>Apostichopus</taxon>
    </lineage>
</organism>
<feature type="region of interest" description="Disordered" evidence="1">
    <location>
        <begin position="420"/>
        <end position="446"/>
    </location>
</feature>
<dbReference type="PANTHER" id="PTHR15921">
    <property type="entry name" value="PRE-MRNA CLEAVAGE COMPLEX II"/>
    <property type="match status" value="1"/>
</dbReference>
<feature type="region of interest" description="Disordered" evidence="1">
    <location>
        <begin position="196"/>
        <end position="249"/>
    </location>
</feature>
<comment type="caution">
    <text evidence="2">The sequence shown here is derived from an EMBL/GenBank/DDBJ whole genome shotgun (WGS) entry which is preliminary data.</text>
</comment>
<sequence>MQDARPPRGIPHDAARVHPDRPSPYLEMRNVRAPPPGVGLQRVPPDVSGSLAYDPYRPAIPLSGSIYQGGHGLDVPNSQSVMERQHIPMQMVPMQGLAQSQLQPHLQTSVPQSELPGRYNEATPLGYGMPPVIPQPIPTYVPTPSSASSGFLGNLPVDPMQPSVLPMVEEAAPANTLKSQVDINDLLSKLMSSGILTKPQSPAAPEQSGTPPPAPAAPVVEKEDKPQEKKPTNRNRKKKAKKEEGETVEKSKVNLLEELNLYRGAEGSSPFALGHSDIKQRYPGVIYSIISGTQCSSCGMRFSIELMEEYRKHLDWHFRQNRKDKDGIKSATSRKWYYELDEWLLYEEIDASEEGYRSAFFEQQAEEATVESEQEGRGVPVTGVEEDEFNWLYKSMTLPWNHEFCIWRIFRQFPRDPGMTDGTLPGLDSDNEVDSQDGGTELEDNKPTVEEILNPTSKVTDEMKSDASKVIKEEPPLSEMMEEPTVDIKKESIITEIKQESTSEEMSSQPSVVKGTASNLVEGVISGLQEGAPSGMAESATSDVAEDTTATKRKEEGVKAGLVEGVLTGLTEGAIPGLVDSATLKPWRV</sequence>
<dbReference type="GO" id="GO:0006369">
    <property type="term" value="P:termination of RNA polymerase II transcription"/>
    <property type="evidence" value="ECO:0007669"/>
    <property type="project" value="InterPro"/>
</dbReference>
<evidence type="ECO:0000313" key="3">
    <source>
        <dbReference type="Proteomes" id="UP000230750"/>
    </source>
</evidence>
<evidence type="ECO:0000313" key="2">
    <source>
        <dbReference type="EMBL" id="PIK37999.1"/>
    </source>
</evidence>
<evidence type="ECO:0000256" key="1">
    <source>
        <dbReference type="SAM" id="MobiDB-lite"/>
    </source>
</evidence>
<dbReference type="Proteomes" id="UP000230750">
    <property type="component" value="Unassembled WGS sequence"/>
</dbReference>
<feature type="compositionally biased region" description="Basic and acidic residues" evidence="1">
    <location>
        <begin position="220"/>
        <end position="231"/>
    </location>
</feature>
<dbReference type="AlphaFoldDB" id="A0A2G8JQK0"/>
<dbReference type="GO" id="GO:0000993">
    <property type="term" value="F:RNA polymerase II complex binding"/>
    <property type="evidence" value="ECO:0007669"/>
    <property type="project" value="InterPro"/>
</dbReference>
<protein>
    <submittedName>
        <fullName evidence="2">Putative serine/arginine repetitive matrix protein 2</fullName>
    </submittedName>
</protein>
<dbReference type="InterPro" id="IPR045154">
    <property type="entry name" value="PCF11-like"/>
</dbReference>
<feature type="compositionally biased region" description="Basic and acidic residues" evidence="1">
    <location>
        <begin position="10"/>
        <end position="21"/>
    </location>
</feature>
<dbReference type="GO" id="GO:0003729">
    <property type="term" value="F:mRNA binding"/>
    <property type="evidence" value="ECO:0007669"/>
    <property type="project" value="InterPro"/>
</dbReference>
<gene>
    <name evidence="2" type="ORF">BSL78_25166</name>
</gene>
<name>A0A2G8JQK0_STIJA</name>
<dbReference type="OrthoDB" id="343582at2759"/>
<dbReference type="PANTHER" id="PTHR15921:SF3">
    <property type="entry name" value="PRE-MRNA CLEAVAGE COMPLEX 2 PROTEIN PCF11"/>
    <property type="match status" value="1"/>
</dbReference>
<dbReference type="EMBL" id="MRZV01001420">
    <property type="protein sequence ID" value="PIK37999.1"/>
    <property type="molecule type" value="Genomic_DNA"/>
</dbReference>
<proteinExistence type="predicted"/>
<dbReference type="STRING" id="307972.A0A2G8JQK0"/>
<keyword evidence="3" id="KW-1185">Reference proteome</keyword>
<feature type="region of interest" description="Disordered" evidence="1">
    <location>
        <begin position="1"/>
        <end position="43"/>
    </location>
</feature>
<dbReference type="GO" id="GO:0005737">
    <property type="term" value="C:cytoplasm"/>
    <property type="evidence" value="ECO:0007669"/>
    <property type="project" value="TreeGrafter"/>
</dbReference>